<evidence type="ECO:0000313" key="1">
    <source>
        <dbReference type="EMBL" id="MBX34105.1"/>
    </source>
</evidence>
<sequence>MASNILITITHEGPHQCGSSVEYCHLEFVNNFPTATRIRIIWSPFKNNNCSSIEHGSVSHIAMPSDPATVSCAPVDVRLFVIKCILECCGSVNHIPSSCMENTLWLSSAPTGI</sequence>
<dbReference type="AlphaFoldDB" id="A0A2P2MV54"/>
<reference evidence="1" key="1">
    <citation type="submission" date="2018-02" db="EMBL/GenBank/DDBJ databases">
        <title>Rhizophora mucronata_Transcriptome.</title>
        <authorList>
            <person name="Meera S.P."/>
            <person name="Sreeshan A."/>
            <person name="Augustine A."/>
        </authorList>
    </citation>
    <scope>NUCLEOTIDE SEQUENCE</scope>
    <source>
        <tissue evidence="1">Leaf</tissue>
    </source>
</reference>
<proteinExistence type="predicted"/>
<accession>A0A2P2MV54</accession>
<name>A0A2P2MV54_RHIMU</name>
<protein>
    <submittedName>
        <fullName evidence="1">Uncharacterized protein MANES_11G072000</fullName>
    </submittedName>
</protein>
<organism evidence="1">
    <name type="scientific">Rhizophora mucronata</name>
    <name type="common">Asiatic mangrove</name>
    <dbReference type="NCBI Taxonomy" id="61149"/>
    <lineage>
        <taxon>Eukaryota</taxon>
        <taxon>Viridiplantae</taxon>
        <taxon>Streptophyta</taxon>
        <taxon>Embryophyta</taxon>
        <taxon>Tracheophyta</taxon>
        <taxon>Spermatophyta</taxon>
        <taxon>Magnoliopsida</taxon>
        <taxon>eudicotyledons</taxon>
        <taxon>Gunneridae</taxon>
        <taxon>Pentapetalae</taxon>
        <taxon>rosids</taxon>
        <taxon>fabids</taxon>
        <taxon>Malpighiales</taxon>
        <taxon>Rhizophoraceae</taxon>
        <taxon>Rhizophora</taxon>
    </lineage>
</organism>
<dbReference type="EMBL" id="GGEC01053621">
    <property type="protein sequence ID" value="MBX34105.1"/>
    <property type="molecule type" value="Transcribed_RNA"/>
</dbReference>